<organism evidence="10 11">
    <name type="scientific">Arenimonas donghaensis DSM 18148 = HO3-R19</name>
    <dbReference type="NCBI Taxonomy" id="1121014"/>
    <lineage>
        <taxon>Bacteria</taxon>
        <taxon>Pseudomonadati</taxon>
        <taxon>Pseudomonadota</taxon>
        <taxon>Gammaproteobacteria</taxon>
        <taxon>Lysobacterales</taxon>
        <taxon>Lysobacteraceae</taxon>
        <taxon>Arenimonas</taxon>
    </lineage>
</organism>
<evidence type="ECO:0000256" key="1">
    <source>
        <dbReference type="ARBA" id="ARBA00022553"/>
    </source>
</evidence>
<dbReference type="Proteomes" id="UP000029085">
    <property type="component" value="Unassembled WGS sequence"/>
</dbReference>
<dbReference type="PROSITE" id="PS51755">
    <property type="entry name" value="OMPR_PHOB"/>
    <property type="match status" value="1"/>
</dbReference>
<dbReference type="SMART" id="SM00448">
    <property type="entry name" value="REC"/>
    <property type="match status" value="1"/>
</dbReference>
<dbReference type="SMART" id="SM00862">
    <property type="entry name" value="Trans_reg_C"/>
    <property type="match status" value="1"/>
</dbReference>
<dbReference type="InterPro" id="IPR011006">
    <property type="entry name" value="CheY-like_superfamily"/>
</dbReference>
<dbReference type="STRING" id="1121014.N788_01755"/>
<keyword evidence="3" id="KW-0805">Transcription regulation</keyword>
<keyword evidence="1 6" id="KW-0597">Phosphoprotein</keyword>
<dbReference type="Pfam" id="PF00486">
    <property type="entry name" value="Trans_reg_C"/>
    <property type="match status" value="1"/>
</dbReference>
<comment type="caution">
    <text evidence="10">The sequence shown here is derived from an EMBL/GenBank/DDBJ whole genome shotgun (WGS) entry which is preliminary data.</text>
</comment>
<dbReference type="GO" id="GO:0032993">
    <property type="term" value="C:protein-DNA complex"/>
    <property type="evidence" value="ECO:0007669"/>
    <property type="project" value="TreeGrafter"/>
</dbReference>
<dbReference type="PATRIC" id="fig|1121014.3.peg.329"/>
<proteinExistence type="predicted"/>
<accession>A0A087MM19</accession>
<keyword evidence="11" id="KW-1185">Reference proteome</keyword>
<evidence type="ECO:0000256" key="3">
    <source>
        <dbReference type="ARBA" id="ARBA00023015"/>
    </source>
</evidence>
<dbReference type="EMBL" id="AVCJ01000001">
    <property type="protein sequence ID" value="KFL37922.1"/>
    <property type="molecule type" value="Genomic_DNA"/>
</dbReference>
<dbReference type="PANTHER" id="PTHR48111">
    <property type="entry name" value="REGULATOR OF RPOS"/>
    <property type="match status" value="1"/>
</dbReference>
<evidence type="ECO:0000256" key="5">
    <source>
        <dbReference type="ARBA" id="ARBA00023163"/>
    </source>
</evidence>
<dbReference type="GO" id="GO:0005829">
    <property type="term" value="C:cytosol"/>
    <property type="evidence" value="ECO:0007669"/>
    <property type="project" value="TreeGrafter"/>
</dbReference>
<feature type="modified residue" description="4-aspartylphosphate" evidence="6">
    <location>
        <position position="69"/>
    </location>
</feature>
<dbReference type="Gene3D" id="1.10.10.10">
    <property type="entry name" value="Winged helix-like DNA-binding domain superfamily/Winged helix DNA-binding domain"/>
    <property type="match status" value="1"/>
</dbReference>
<evidence type="ECO:0000256" key="2">
    <source>
        <dbReference type="ARBA" id="ARBA00023012"/>
    </source>
</evidence>
<evidence type="ECO:0000313" key="10">
    <source>
        <dbReference type="EMBL" id="KFL37922.1"/>
    </source>
</evidence>
<gene>
    <name evidence="10" type="ORF">N788_01755</name>
</gene>
<dbReference type="GO" id="GO:0000976">
    <property type="term" value="F:transcription cis-regulatory region binding"/>
    <property type="evidence" value="ECO:0007669"/>
    <property type="project" value="TreeGrafter"/>
</dbReference>
<feature type="DNA-binding region" description="OmpR/PhoB-type" evidence="7">
    <location>
        <begin position="142"/>
        <end position="239"/>
    </location>
</feature>
<dbReference type="OrthoDB" id="9802426at2"/>
<keyword evidence="5" id="KW-0804">Transcription</keyword>
<reference evidence="11" key="1">
    <citation type="submission" date="2013-08" db="EMBL/GenBank/DDBJ databases">
        <title>Genome sequencing of Arenimonas donghaensis.</title>
        <authorList>
            <person name="Chen F."/>
            <person name="Wang G."/>
        </authorList>
    </citation>
    <scope>NUCLEOTIDE SEQUENCE [LARGE SCALE GENOMIC DNA]</scope>
    <source>
        <strain evidence="11">HO3-R19</strain>
    </source>
</reference>
<evidence type="ECO:0008006" key="12">
    <source>
        <dbReference type="Google" id="ProtNLM"/>
    </source>
</evidence>
<evidence type="ECO:0000259" key="9">
    <source>
        <dbReference type="PROSITE" id="PS51755"/>
    </source>
</evidence>
<dbReference type="CDD" id="cd00383">
    <property type="entry name" value="trans_reg_C"/>
    <property type="match status" value="1"/>
</dbReference>
<dbReference type="InterPro" id="IPR001789">
    <property type="entry name" value="Sig_transdc_resp-reg_receiver"/>
</dbReference>
<feature type="domain" description="Response regulatory" evidence="8">
    <location>
        <begin position="20"/>
        <end position="134"/>
    </location>
</feature>
<dbReference type="PANTHER" id="PTHR48111:SF22">
    <property type="entry name" value="REGULATOR OF RPOS"/>
    <property type="match status" value="1"/>
</dbReference>
<feature type="domain" description="OmpR/PhoB-type" evidence="9">
    <location>
        <begin position="142"/>
        <end position="239"/>
    </location>
</feature>
<dbReference type="GO" id="GO:0000156">
    <property type="term" value="F:phosphorelay response regulator activity"/>
    <property type="evidence" value="ECO:0007669"/>
    <property type="project" value="TreeGrafter"/>
</dbReference>
<dbReference type="PROSITE" id="PS50110">
    <property type="entry name" value="RESPONSE_REGULATORY"/>
    <property type="match status" value="1"/>
</dbReference>
<evidence type="ECO:0000259" key="8">
    <source>
        <dbReference type="PROSITE" id="PS50110"/>
    </source>
</evidence>
<dbReference type="Gene3D" id="6.10.250.690">
    <property type="match status" value="1"/>
</dbReference>
<dbReference type="AlphaFoldDB" id="A0A087MM19"/>
<dbReference type="SUPFAM" id="SSF52172">
    <property type="entry name" value="CheY-like"/>
    <property type="match status" value="1"/>
</dbReference>
<dbReference type="InterPro" id="IPR039420">
    <property type="entry name" value="WalR-like"/>
</dbReference>
<sequence length="241" mass="26392">MGRTGRPKGYRKNRVSQSLQLLVVEDQSDVAANIWDYFSARGHEVDHAADGATGLRMALKGRYDVIVLDLGLPRLDGLLLCQRLREAGQGVPVIMLTARDQLEDKLSGFAHGADDYLVKPFALKELEARIGVLARMGKPAPGSILSAAGLELDPQSHVVRREGQSIALTRTQTRILECLIHESPRVVAHERLARVVWGAEGGDQAALHTHIHALRNAMDKPFGNALIHTVHGIGYRLGEAW</sequence>
<dbReference type="InterPro" id="IPR036388">
    <property type="entry name" value="WH-like_DNA-bd_sf"/>
</dbReference>
<evidence type="ECO:0000256" key="6">
    <source>
        <dbReference type="PROSITE-ProRule" id="PRU00169"/>
    </source>
</evidence>
<dbReference type="Pfam" id="PF00072">
    <property type="entry name" value="Response_reg"/>
    <property type="match status" value="1"/>
</dbReference>
<keyword evidence="4 7" id="KW-0238">DNA-binding</keyword>
<evidence type="ECO:0000256" key="7">
    <source>
        <dbReference type="PROSITE-ProRule" id="PRU01091"/>
    </source>
</evidence>
<dbReference type="GO" id="GO:0006355">
    <property type="term" value="P:regulation of DNA-templated transcription"/>
    <property type="evidence" value="ECO:0007669"/>
    <property type="project" value="InterPro"/>
</dbReference>
<dbReference type="InterPro" id="IPR001867">
    <property type="entry name" value="OmpR/PhoB-type_DNA-bd"/>
</dbReference>
<evidence type="ECO:0000256" key="4">
    <source>
        <dbReference type="ARBA" id="ARBA00023125"/>
    </source>
</evidence>
<dbReference type="Gene3D" id="3.40.50.2300">
    <property type="match status" value="1"/>
</dbReference>
<dbReference type="CDD" id="cd17574">
    <property type="entry name" value="REC_OmpR"/>
    <property type="match status" value="1"/>
</dbReference>
<keyword evidence="2" id="KW-0902">Two-component regulatory system</keyword>
<name>A0A087MM19_9GAMM</name>
<protein>
    <recommendedName>
        <fullName evidence="12">XRE family transcriptional regulator</fullName>
    </recommendedName>
</protein>
<reference evidence="10 11" key="2">
    <citation type="journal article" date="2015" name="Stand. Genomic Sci.">
        <title>High quality draft genomic sequence of Arenimonas donghaensis DSM 18148(T).</title>
        <authorList>
            <person name="Chen F."/>
            <person name="Wang H."/>
            <person name="Cao Y."/>
            <person name="Li X."/>
            <person name="Wang G."/>
        </authorList>
    </citation>
    <scope>NUCLEOTIDE SEQUENCE [LARGE SCALE GENOMIC DNA]</scope>
    <source>
        <strain evidence="10 11">HO3-R19</strain>
    </source>
</reference>
<evidence type="ECO:0000313" key="11">
    <source>
        <dbReference type="Proteomes" id="UP000029085"/>
    </source>
</evidence>